<evidence type="ECO:0000313" key="1">
    <source>
        <dbReference type="EMBL" id="KZR96788.1"/>
    </source>
</evidence>
<sequence length="91" mass="10635">NVWGPEKTAKYVDKFEVRKVHLIRKVSVITSTNDYSRILNKRTSIGDIADREIIDVIGIFYKKKKKVIPLQSYTKEEHSIKILDDKGKKME</sequence>
<accession>A0A164EHK0</accession>
<comment type="caution">
    <text evidence="1">The sequence shown here is derived from an EMBL/GenBank/DDBJ whole genome shotgun (WGS) entry which is preliminary data.</text>
</comment>
<name>A0A164EHK0_9CRUS</name>
<reference evidence="1 2" key="1">
    <citation type="submission" date="2016-03" db="EMBL/GenBank/DDBJ databases">
        <title>EvidentialGene: Evidence-directed Construction of Genes on Genomes.</title>
        <authorList>
            <person name="Gilbert D.G."/>
            <person name="Choi J.-H."/>
            <person name="Mockaitis K."/>
            <person name="Colbourne J."/>
            <person name="Pfrender M."/>
        </authorList>
    </citation>
    <scope>NUCLEOTIDE SEQUENCE [LARGE SCALE GENOMIC DNA]</scope>
    <source>
        <strain evidence="1 2">Xinb3</strain>
        <tissue evidence="1">Complete organism</tissue>
    </source>
</reference>
<proteinExistence type="predicted"/>
<dbReference type="Proteomes" id="UP000076858">
    <property type="component" value="Unassembled WGS sequence"/>
</dbReference>
<feature type="non-terminal residue" evidence="1">
    <location>
        <position position="1"/>
    </location>
</feature>
<gene>
    <name evidence="1" type="ORF">APZ42_008675</name>
</gene>
<keyword evidence="2" id="KW-1185">Reference proteome</keyword>
<feature type="non-terminal residue" evidence="1">
    <location>
        <position position="91"/>
    </location>
</feature>
<dbReference type="AlphaFoldDB" id="A0A164EHK0"/>
<organism evidence="1 2">
    <name type="scientific">Daphnia magna</name>
    <dbReference type="NCBI Taxonomy" id="35525"/>
    <lineage>
        <taxon>Eukaryota</taxon>
        <taxon>Metazoa</taxon>
        <taxon>Ecdysozoa</taxon>
        <taxon>Arthropoda</taxon>
        <taxon>Crustacea</taxon>
        <taxon>Branchiopoda</taxon>
        <taxon>Diplostraca</taxon>
        <taxon>Cladocera</taxon>
        <taxon>Anomopoda</taxon>
        <taxon>Daphniidae</taxon>
        <taxon>Daphnia</taxon>
    </lineage>
</organism>
<protein>
    <submittedName>
        <fullName evidence="1">Uncharacterized protein</fullName>
    </submittedName>
</protein>
<evidence type="ECO:0000313" key="2">
    <source>
        <dbReference type="Proteomes" id="UP000076858"/>
    </source>
</evidence>
<dbReference type="EMBL" id="LRGB01023702">
    <property type="protein sequence ID" value="KZR96788.1"/>
    <property type="molecule type" value="Genomic_DNA"/>
</dbReference>